<dbReference type="EMBL" id="CAJOBG010003501">
    <property type="protein sequence ID" value="CAF4066323.1"/>
    <property type="molecule type" value="Genomic_DNA"/>
</dbReference>
<sequence length="898" mass="104475">MIILGDLNAKHDSWSNATNNQKERLLYEWLNENDLQVVNKFVPTSTRSNAVIDLILAPASMLSDPCTVLPSIGSDHYPIIWSSPFNIPSKDLVFPIKRTYWTLYELFITFTSSYWNSLFTTMSDNIEFFSLYERFLSLSASRLTYVSYCNTYRPSIPPDVIELIQIKRRYLQLVRKTKHPYYILQLKLYSSYTRKVLFVYKKRMWTEYCRNFNSCNVKQFWRKSKRHFSSYSPSIEGILQNGVSITSSTEMCDIAMKFYMEQFSEHENNQSLIEVEADKVDQELNQELQRVQPENFHITFHDIKKSISSLKKKNSTGLDGVSNRIIKLLPSNHLAFITTSFNYMAHHLQYPKHWHTAKMILLSNSKSSIVDVNDTRPISLLPCFSKLYEKVFLVHFQKWISDAGILPEEQTGFRSGHNMFTRIVSIIDQIGQGLITNTATAALFIDFKTAFNQMWFKGLWVTLKRLNCPNCIMAWLRNYVTKRSAFIEIKGERSNCFFLFKGVPQGSCIGPVLFIVFHYDILTSISNLHFKHLFADDLAIVLSPSAHWSSKMLMSHLSEQITQVIEDIYCYSITWKQPINFKEDIDGETLFNLPQSMMYEIIKTMKDRVRFLTEHRALFHGTSQNNSDQLLSNNYLEYSSENSSKQLMEQRTTDQAATASAITHSNNYQGDAFQSTSLPSPEVINEETIKSPKECQDNGSNEENEESIFPYVYTLPDLPLKIQQFIDNGEISHFGGHTNARRLLLDVIFTDVTTNYSSLYPNSNQYRSMAIAILKLFNTHNDTQALNDWIECLKSKFKRERRPLQQTSEQVHRMKLKHDSTYGRPIKGNVNIVAPRREVPIDFWNKIDLHDDPGDLDKSIQFMKNELSHEKINFDEVRIAWKKTLVVRRQFIQTHTTK</sequence>
<dbReference type="Pfam" id="PF00078">
    <property type="entry name" value="RVT_1"/>
    <property type="match status" value="1"/>
</dbReference>
<dbReference type="InterPro" id="IPR036691">
    <property type="entry name" value="Endo/exonu/phosph_ase_sf"/>
</dbReference>
<gene>
    <name evidence="2" type="ORF">OVN521_LOCUS18916</name>
</gene>
<dbReference type="SUPFAM" id="SSF56219">
    <property type="entry name" value="DNase I-like"/>
    <property type="match status" value="1"/>
</dbReference>
<evidence type="ECO:0000313" key="2">
    <source>
        <dbReference type="EMBL" id="CAF4066323.1"/>
    </source>
</evidence>
<dbReference type="Pfam" id="PF14529">
    <property type="entry name" value="Exo_endo_phos_2"/>
    <property type="match status" value="1"/>
</dbReference>
<proteinExistence type="predicted"/>
<dbReference type="PANTHER" id="PTHR19446">
    <property type="entry name" value="REVERSE TRANSCRIPTASES"/>
    <property type="match status" value="1"/>
</dbReference>
<accession>A0A819T3G4</accession>
<name>A0A819T3G4_9BILA</name>
<dbReference type="PROSITE" id="PS50878">
    <property type="entry name" value="RT_POL"/>
    <property type="match status" value="1"/>
</dbReference>
<dbReference type="Gene3D" id="3.60.10.10">
    <property type="entry name" value="Endonuclease/exonuclease/phosphatase"/>
    <property type="match status" value="1"/>
</dbReference>
<protein>
    <recommendedName>
        <fullName evidence="1">Reverse transcriptase domain-containing protein</fullName>
    </recommendedName>
</protein>
<evidence type="ECO:0000259" key="1">
    <source>
        <dbReference type="PROSITE" id="PS50878"/>
    </source>
</evidence>
<dbReference type="AlphaFoldDB" id="A0A819T3G4"/>
<reference evidence="2" key="1">
    <citation type="submission" date="2021-02" db="EMBL/GenBank/DDBJ databases">
        <authorList>
            <person name="Nowell W R."/>
        </authorList>
    </citation>
    <scope>NUCLEOTIDE SEQUENCE</scope>
</reference>
<comment type="caution">
    <text evidence="2">The sequence shown here is derived from an EMBL/GenBank/DDBJ whole genome shotgun (WGS) entry which is preliminary data.</text>
</comment>
<dbReference type="Proteomes" id="UP000663866">
    <property type="component" value="Unassembled WGS sequence"/>
</dbReference>
<dbReference type="SUPFAM" id="SSF56672">
    <property type="entry name" value="DNA/RNA polymerases"/>
    <property type="match status" value="1"/>
</dbReference>
<dbReference type="InterPro" id="IPR005135">
    <property type="entry name" value="Endo/exonuclease/phosphatase"/>
</dbReference>
<evidence type="ECO:0000313" key="3">
    <source>
        <dbReference type="Proteomes" id="UP000663866"/>
    </source>
</evidence>
<organism evidence="2 3">
    <name type="scientific">Rotaria magnacalcarata</name>
    <dbReference type="NCBI Taxonomy" id="392030"/>
    <lineage>
        <taxon>Eukaryota</taxon>
        <taxon>Metazoa</taxon>
        <taxon>Spiralia</taxon>
        <taxon>Gnathifera</taxon>
        <taxon>Rotifera</taxon>
        <taxon>Eurotatoria</taxon>
        <taxon>Bdelloidea</taxon>
        <taxon>Philodinida</taxon>
        <taxon>Philodinidae</taxon>
        <taxon>Rotaria</taxon>
    </lineage>
</organism>
<dbReference type="GO" id="GO:0003824">
    <property type="term" value="F:catalytic activity"/>
    <property type="evidence" value="ECO:0007669"/>
    <property type="project" value="InterPro"/>
</dbReference>
<keyword evidence="3" id="KW-1185">Reference proteome</keyword>
<dbReference type="InterPro" id="IPR000477">
    <property type="entry name" value="RT_dom"/>
</dbReference>
<dbReference type="InterPro" id="IPR043502">
    <property type="entry name" value="DNA/RNA_pol_sf"/>
</dbReference>
<feature type="domain" description="Reverse transcriptase" evidence="1">
    <location>
        <begin position="343"/>
        <end position="624"/>
    </location>
</feature>